<dbReference type="PANTHER" id="PTHR43268">
    <property type="entry name" value="THIOSULFATE SULFURTRANSFERASE/RHODANESE-LIKE DOMAIN-CONTAINING PROTEIN 2"/>
    <property type="match status" value="1"/>
</dbReference>
<dbReference type="InterPro" id="IPR020936">
    <property type="entry name" value="TrhO"/>
</dbReference>
<organism evidence="4 5">
    <name type="scientific">Hippocampus comes</name>
    <name type="common">Tiger tail seahorse</name>
    <dbReference type="NCBI Taxonomy" id="109280"/>
    <lineage>
        <taxon>Eukaryota</taxon>
        <taxon>Metazoa</taxon>
        <taxon>Chordata</taxon>
        <taxon>Craniata</taxon>
        <taxon>Vertebrata</taxon>
        <taxon>Euteleostomi</taxon>
        <taxon>Actinopterygii</taxon>
        <taxon>Neopterygii</taxon>
        <taxon>Teleostei</taxon>
        <taxon>Neoteleostei</taxon>
        <taxon>Acanthomorphata</taxon>
        <taxon>Syngnathiaria</taxon>
        <taxon>Syngnathiformes</taxon>
        <taxon>Syngnathoidei</taxon>
        <taxon>Syngnathidae</taxon>
        <taxon>Hippocampus</taxon>
    </lineage>
</organism>
<evidence type="ECO:0000313" key="5">
    <source>
        <dbReference type="Proteomes" id="UP000264820"/>
    </source>
</evidence>
<dbReference type="Ensembl" id="ENSHCOT00000005570.1">
    <property type="protein sequence ID" value="ENSHCOP00000020677.1"/>
    <property type="gene ID" value="ENSHCOG00000007026.1"/>
</dbReference>
<feature type="domain" description="Rhodanase C-terminal" evidence="1">
    <location>
        <begin position="324"/>
        <end position="386"/>
    </location>
</feature>
<dbReference type="InterPro" id="IPR040503">
    <property type="entry name" value="TRHO_N"/>
</dbReference>
<name>A0A3Q2Z3U1_HIPCM</name>
<sequence>SNSSSSITERNKGFHFEKKKHRKCLMFLFQSFAAFVASKQEASLEVVGSPSWCCCGCVVAEQAAIHQHVARLHGSEIQQLARAQYNHSLNKGQEEKDNAKPHNESSSMEQLMSEFNSMLFLLFRGPGKVLLYYRYCHVEEPHIVCAWQRALCQRLHLTGKVRVATEGINGTVGGTCVATEVYVDAMCSHPLFQMEKEDFKTSDGGPECFTELKVGVFEEIVPIGLDPDVLSYHLAGTGTPKQTMSHYDWLLAKTTKQAISFQLIVRGFSLFFSPHQFNMAYISGHQIFNFSIFVSHMQNVCKEVYQLKGGIHKYLERFPDGFYRGKLFVFDERYAISSNDDVIAGCRYCGRPWDRYQLCTTRFCCQLVLSCPTCRSEGHTACCPGCLTGSTGRKEGCECTEGQIEHRPKE</sequence>
<proteinExistence type="predicted"/>
<dbReference type="InterPro" id="IPR057944">
    <property type="entry name" value="TSTD2_N"/>
</dbReference>
<dbReference type="PANTHER" id="PTHR43268:SF6">
    <property type="entry name" value="THIOSULFATE SULFURTRANSFERASE_RHODANESE-LIKE DOMAIN-CONTAINING PROTEIN 2"/>
    <property type="match status" value="1"/>
</dbReference>
<feature type="domain" description="tRNA uridine(34) hydroxylase N-terminal" evidence="2">
    <location>
        <begin position="128"/>
        <end position="220"/>
    </location>
</feature>
<keyword evidence="5" id="KW-1185">Reference proteome</keyword>
<dbReference type="Gene3D" id="3.30.70.100">
    <property type="match status" value="1"/>
</dbReference>
<dbReference type="Pfam" id="PF23949">
    <property type="entry name" value="TSTD2_N"/>
    <property type="match status" value="1"/>
</dbReference>
<dbReference type="InterPro" id="IPR036873">
    <property type="entry name" value="Rhodanese-like_dom_sf"/>
</dbReference>
<dbReference type="Pfam" id="PF12368">
    <property type="entry name" value="Rhodanese_C"/>
    <property type="match status" value="1"/>
</dbReference>
<dbReference type="AlphaFoldDB" id="A0A3Q2Z3U1"/>
<dbReference type="InterPro" id="IPR022111">
    <property type="entry name" value="Rhodanese_C"/>
</dbReference>
<feature type="domain" description="TSTD2 N-terminal" evidence="3">
    <location>
        <begin position="28"/>
        <end position="85"/>
    </location>
</feature>
<accession>A0A3Q2Z3U1</accession>
<evidence type="ECO:0000259" key="1">
    <source>
        <dbReference type="Pfam" id="PF12368"/>
    </source>
</evidence>
<dbReference type="Gene3D" id="3.40.250.10">
    <property type="entry name" value="Rhodanese-like domain"/>
    <property type="match status" value="1"/>
</dbReference>
<evidence type="ECO:0000259" key="3">
    <source>
        <dbReference type="Pfam" id="PF23949"/>
    </source>
</evidence>
<dbReference type="Proteomes" id="UP000264820">
    <property type="component" value="Unplaced"/>
</dbReference>
<reference evidence="4" key="2">
    <citation type="submission" date="2025-09" db="UniProtKB">
        <authorList>
            <consortium name="Ensembl"/>
        </authorList>
    </citation>
    <scope>IDENTIFICATION</scope>
</reference>
<evidence type="ECO:0000313" key="4">
    <source>
        <dbReference type="Ensembl" id="ENSHCOP00000020677.1"/>
    </source>
</evidence>
<evidence type="ECO:0008006" key="6">
    <source>
        <dbReference type="Google" id="ProtNLM"/>
    </source>
</evidence>
<reference evidence="4" key="1">
    <citation type="submission" date="2025-08" db="UniProtKB">
        <authorList>
            <consortium name="Ensembl"/>
        </authorList>
    </citation>
    <scope>IDENTIFICATION</scope>
</reference>
<protein>
    <recommendedName>
        <fullName evidence="6">Rhodanese domain-containing protein</fullName>
    </recommendedName>
</protein>
<dbReference type="Pfam" id="PF17773">
    <property type="entry name" value="UPF0176_N"/>
    <property type="match status" value="1"/>
</dbReference>
<dbReference type="GeneTree" id="ENSGT00390000016307"/>
<evidence type="ECO:0000259" key="2">
    <source>
        <dbReference type="Pfam" id="PF17773"/>
    </source>
</evidence>
<dbReference type="OMA" id="CDTHTNC"/>